<dbReference type="CDD" id="cd02000">
    <property type="entry name" value="TPP_E1_PDC_ADC_BCADC"/>
    <property type="match status" value="1"/>
</dbReference>
<accession>A0A1L6MZA2</accession>
<evidence type="ECO:0000259" key="5">
    <source>
        <dbReference type="Pfam" id="PF00676"/>
    </source>
</evidence>
<dbReference type="GO" id="GO:0009083">
    <property type="term" value="P:branched-chain amino acid catabolic process"/>
    <property type="evidence" value="ECO:0007669"/>
    <property type="project" value="TreeGrafter"/>
</dbReference>
<dbReference type="Gene3D" id="3.40.50.970">
    <property type="match status" value="1"/>
</dbReference>
<dbReference type="PANTHER" id="PTHR43380">
    <property type="entry name" value="2-OXOISOVALERATE DEHYDROGENASE SUBUNIT ALPHA, MITOCHONDRIAL"/>
    <property type="match status" value="1"/>
</dbReference>
<dbReference type="InterPro" id="IPR050771">
    <property type="entry name" value="Alpha-ketoacid_DH_E1_comp"/>
</dbReference>
<dbReference type="AlphaFoldDB" id="A0A1L6MZA2"/>
<comment type="function">
    <text evidence="4">The branched-chain alpha-keto dehydrogenase complex catalyzes the overall conversion of alpha-keto acids to acyl-CoA and CO(2). It contains multiple copies of three enzymatic components: branched-chain alpha-keto acid decarboxylase (E1), lipoamide acyltransferase (E2) and lipoamide dehydrogenase (E3).</text>
</comment>
<name>A0A1L6MZA2_9BACT</name>
<dbReference type="FunFam" id="3.40.50.970:FF:000108">
    <property type="entry name" value="2-oxoisovalerate dehydrogenase subunit alpha"/>
    <property type="match status" value="1"/>
</dbReference>
<proteinExistence type="inferred from homology"/>
<reference evidence="6 7" key="1">
    <citation type="submission" date="2016-08" db="EMBL/GenBank/DDBJ databases">
        <title>Identification and validation of antigenic proteins from Pajaroellobacter abortibovis using de-novo genome sequence assembly and reverse vaccinology.</title>
        <authorList>
            <person name="Welly B.T."/>
            <person name="Miller M.R."/>
            <person name="Stott J.L."/>
            <person name="Blanchard M.T."/>
            <person name="Islas-Trejo A.D."/>
            <person name="O'Rourke S.M."/>
            <person name="Young A.E."/>
            <person name="Medrano J.F."/>
            <person name="Van Eenennaam A.L."/>
        </authorList>
    </citation>
    <scope>NUCLEOTIDE SEQUENCE [LARGE SCALE GENOMIC DNA]</scope>
    <source>
        <strain evidence="6 7">BTF92-0548A/99-0131</strain>
    </source>
</reference>
<evidence type="ECO:0000256" key="1">
    <source>
        <dbReference type="ARBA" id="ARBA00001964"/>
    </source>
</evidence>
<evidence type="ECO:0000313" key="6">
    <source>
        <dbReference type="EMBL" id="APS00846.1"/>
    </source>
</evidence>
<comment type="cofactor">
    <cofactor evidence="1 4">
        <name>thiamine diphosphate</name>
        <dbReference type="ChEBI" id="CHEBI:58937"/>
    </cofactor>
</comment>
<dbReference type="KEGG" id="pabo:BCY86_02215"/>
<keyword evidence="2 4" id="KW-0560">Oxidoreductase</keyword>
<dbReference type="SUPFAM" id="SSF52518">
    <property type="entry name" value="Thiamin diphosphate-binding fold (THDP-binding)"/>
    <property type="match status" value="1"/>
</dbReference>
<dbReference type="Pfam" id="PF00676">
    <property type="entry name" value="E1_dh"/>
    <property type="match status" value="1"/>
</dbReference>
<comment type="catalytic activity">
    <reaction evidence="4">
        <text>N(6)-[(R)-lipoyl]-L-lysyl-[protein] + 3-methyl-2-oxobutanoate + H(+) = N(6)-[(R)-S(8)-2-methylpropanoyldihydrolipoyl]-L-lysyl-[protein] + CO2</text>
        <dbReference type="Rhea" id="RHEA:13457"/>
        <dbReference type="Rhea" id="RHEA-COMP:10474"/>
        <dbReference type="Rhea" id="RHEA-COMP:10497"/>
        <dbReference type="ChEBI" id="CHEBI:11851"/>
        <dbReference type="ChEBI" id="CHEBI:15378"/>
        <dbReference type="ChEBI" id="CHEBI:16526"/>
        <dbReference type="ChEBI" id="CHEBI:83099"/>
        <dbReference type="ChEBI" id="CHEBI:83142"/>
        <dbReference type="EC" id="1.2.4.4"/>
    </reaction>
</comment>
<organism evidence="6 7">
    <name type="scientific">Pajaroellobacter abortibovis</name>
    <dbReference type="NCBI Taxonomy" id="1882918"/>
    <lineage>
        <taxon>Bacteria</taxon>
        <taxon>Pseudomonadati</taxon>
        <taxon>Myxococcota</taxon>
        <taxon>Polyangia</taxon>
        <taxon>Polyangiales</taxon>
        <taxon>Polyangiaceae</taxon>
    </lineage>
</organism>
<dbReference type="Proteomes" id="UP000185544">
    <property type="component" value="Chromosome"/>
</dbReference>
<dbReference type="PANTHER" id="PTHR43380:SF1">
    <property type="entry name" value="2-OXOISOVALERATE DEHYDROGENASE SUBUNIT ALPHA, MITOCHONDRIAL"/>
    <property type="match status" value="1"/>
</dbReference>
<evidence type="ECO:0000256" key="3">
    <source>
        <dbReference type="ARBA" id="ARBA00023052"/>
    </source>
</evidence>
<evidence type="ECO:0000313" key="7">
    <source>
        <dbReference type="Proteomes" id="UP000185544"/>
    </source>
</evidence>
<feature type="domain" description="Dehydrogenase E1 component" evidence="5">
    <location>
        <begin position="1"/>
        <end position="292"/>
    </location>
</feature>
<comment type="similarity">
    <text evidence="4">Belongs to the BCKDHA family.</text>
</comment>
<protein>
    <recommendedName>
        <fullName evidence="4">2-oxoisovalerate dehydrogenase subunit alpha</fullName>
        <ecNumber evidence="4">1.2.4.4</ecNumber>
    </recommendedName>
    <alternativeName>
        <fullName evidence="4">Branched-chain alpha-keto acid dehydrogenase E1 component alpha chain</fullName>
    </alternativeName>
</protein>
<evidence type="ECO:0000256" key="4">
    <source>
        <dbReference type="RuleBase" id="RU365014"/>
    </source>
</evidence>
<keyword evidence="3 4" id="KW-0786">Thiamine pyrophosphate</keyword>
<gene>
    <name evidence="6" type="ORF">BCY86_02215</name>
</gene>
<dbReference type="InterPro" id="IPR029061">
    <property type="entry name" value="THDP-binding"/>
</dbReference>
<dbReference type="STRING" id="1882918.BCY86_02215"/>
<dbReference type="EMBL" id="CP016908">
    <property type="protein sequence ID" value="APS00846.1"/>
    <property type="molecule type" value="Genomic_DNA"/>
</dbReference>
<sequence length="325" mass="36219">MVLMRILDDRMVALQRQGRIGFHIGSVGEEASIVGSVAALRVQDWVFPCYREFGAALWRGLPLQSYLDNMFGNSRDRVKGRQMPDHYTWREGHFVSVSSPVGTQITQAVGFAWAAKQKREELVTLVYFGDGGTSSSDFHNGMNFASVFKAPAIFFCRNNGWAISVPTEKQTASATFAQKGAAYGIRAVQVDGNDLFAVYKATKDAIDHAAAEGGPTLIEAVTYRVGAHSTSDDPQVYRDETAVETWRGRDPLKRVRLYLEQKQLWGGMQQQQLVEQLERDIKDAIADAEQVAPPGLSTIIEDVYAVPPWHLREQLEQLLQGARPR</sequence>
<dbReference type="EC" id="1.2.4.4" evidence="4"/>
<dbReference type="GO" id="GO:0003863">
    <property type="term" value="F:branched-chain 2-oxo acid dehydrogenase activity"/>
    <property type="evidence" value="ECO:0007669"/>
    <property type="project" value="UniProtKB-EC"/>
</dbReference>
<dbReference type="InterPro" id="IPR001017">
    <property type="entry name" value="DH_E1"/>
</dbReference>
<keyword evidence="7" id="KW-1185">Reference proteome</keyword>
<evidence type="ECO:0000256" key="2">
    <source>
        <dbReference type="ARBA" id="ARBA00023002"/>
    </source>
</evidence>